<dbReference type="EMBL" id="OU015568">
    <property type="protein sequence ID" value="CAG5077293.1"/>
    <property type="molecule type" value="Genomic_DNA"/>
</dbReference>
<keyword evidence="1" id="KW-0812">Transmembrane</keyword>
<evidence type="ECO:0000313" key="3">
    <source>
        <dbReference type="Proteomes" id="UP001158576"/>
    </source>
</evidence>
<keyword evidence="3" id="KW-1185">Reference proteome</keyword>
<proteinExistence type="predicted"/>
<gene>
    <name evidence="2" type="ORF">OKIOD_LOCUS233</name>
</gene>
<dbReference type="Proteomes" id="UP001158576">
    <property type="component" value="Chromosome PAR"/>
</dbReference>
<evidence type="ECO:0000256" key="1">
    <source>
        <dbReference type="SAM" id="Phobius"/>
    </source>
</evidence>
<reference evidence="2 3" key="1">
    <citation type="submission" date="2021-04" db="EMBL/GenBank/DDBJ databases">
        <authorList>
            <person name="Bliznina A."/>
        </authorList>
    </citation>
    <scope>NUCLEOTIDE SEQUENCE [LARGE SCALE GENOMIC DNA]</scope>
</reference>
<organism evidence="2 3">
    <name type="scientific">Oikopleura dioica</name>
    <name type="common">Tunicate</name>
    <dbReference type="NCBI Taxonomy" id="34765"/>
    <lineage>
        <taxon>Eukaryota</taxon>
        <taxon>Metazoa</taxon>
        <taxon>Chordata</taxon>
        <taxon>Tunicata</taxon>
        <taxon>Appendicularia</taxon>
        <taxon>Copelata</taxon>
        <taxon>Oikopleuridae</taxon>
        <taxon>Oikopleura</taxon>
    </lineage>
</organism>
<evidence type="ECO:0000313" key="2">
    <source>
        <dbReference type="EMBL" id="CAG5077293.1"/>
    </source>
</evidence>
<feature type="transmembrane region" description="Helical" evidence="1">
    <location>
        <begin position="7"/>
        <end position="31"/>
    </location>
</feature>
<keyword evidence="1" id="KW-0472">Membrane</keyword>
<sequence>MKFPCIAILLWMMMFMFSIGLIVTFILLVHFDVFFEPFEFEDLIVHDSLTNNATFYELPFHYYNRYASEALEFFIQYKIYLYFIPFFFFVVVYYVYMCRVRAVYEITDAVPKHSYCQICFFTTCMPNMSIAEMGTYHENREKSIKDRGHYEMLVA</sequence>
<name>A0ABN7RKH2_OIKDI</name>
<feature type="transmembrane region" description="Helical" evidence="1">
    <location>
        <begin position="79"/>
        <end position="96"/>
    </location>
</feature>
<accession>A0ABN7RKH2</accession>
<keyword evidence="1" id="KW-1133">Transmembrane helix</keyword>
<protein>
    <submittedName>
        <fullName evidence="2">Oidioi.mRNA.OKI2018_I69.PAR.g8675.t1.cds</fullName>
    </submittedName>
</protein>